<dbReference type="Pfam" id="PF17042">
    <property type="entry name" value="NBD_C"/>
    <property type="match status" value="1"/>
</dbReference>
<feature type="domain" description="Four-carbon acid sugar kinase N-terminal" evidence="7">
    <location>
        <begin position="40"/>
        <end position="280"/>
    </location>
</feature>
<dbReference type="Pfam" id="PF07005">
    <property type="entry name" value="SBD_N"/>
    <property type="match status" value="1"/>
</dbReference>
<dbReference type="KEGG" id="bmeg:BG04_3450"/>
<dbReference type="RefSeq" id="WP_034653703.1">
    <property type="nucleotide sequence ID" value="NZ_BCVB01000003.1"/>
</dbReference>
<protein>
    <recommendedName>
        <fullName evidence="11">Hydroxyacid dehydrogenase</fullName>
    </recommendedName>
</protein>
<organism evidence="9 10">
    <name type="scientific">Priestia megaterium (strain ATCC 14581 / DSM 32 / CCUG 1817 / JCM 2506 / NBRC 15308 / NCIMB 9376 / NCTC 10342 / NRRL B-14308 / VKM B-512 / Ford 19)</name>
    <name type="common">Bacillus megaterium</name>
    <dbReference type="NCBI Taxonomy" id="1348623"/>
    <lineage>
        <taxon>Bacteria</taxon>
        <taxon>Bacillati</taxon>
        <taxon>Bacillota</taxon>
        <taxon>Bacilli</taxon>
        <taxon>Bacillales</taxon>
        <taxon>Bacillaceae</taxon>
        <taxon>Priestia</taxon>
    </lineage>
</organism>
<dbReference type="HOGENOM" id="CLU_044742_0_0_9"/>
<feature type="domain" description="Four-carbon acid sugar kinase nucleotide binding" evidence="8">
    <location>
        <begin position="306"/>
        <end position="470"/>
    </location>
</feature>
<gene>
    <name evidence="9" type="ORF">BG04_3450</name>
</gene>
<reference evidence="9 10" key="1">
    <citation type="journal article" date="2015" name="Genome Announc.">
        <title>Complete genome sequences for 35 biothreat assay-relevant bacillus species.</title>
        <authorList>
            <person name="Johnson S.L."/>
            <person name="Daligault H.E."/>
            <person name="Davenport K.W."/>
            <person name="Jaissle J."/>
            <person name="Frey K.G."/>
            <person name="Ladner J.T."/>
            <person name="Broomall S.M."/>
            <person name="Bishop-Lilly K.A."/>
            <person name="Bruce D.C."/>
            <person name="Gibbons H.S."/>
            <person name="Coyne S.R."/>
            <person name="Lo C.C."/>
            <person name="Meincke L."/>
            <person name="Munk A.C."/>
            <person name="Koroleva G.I."/>
            <person name="Rosenzweig C.N."/>
            <person name="Palacios G.F."/>
            <person name="Redden C.L."/>
            <person name="Minogue T.D."/>
            <person name="Chain P.S."/>
        </authorList>
    </citation>
    <scope>NUCLEOTIDE SEQUENCE [LARGE SCALE GENOMIC DNA]</scope>
    <source>
        <strain evidence="10">ATCC 14581 / DSM 32 / JCM 2506 / NBRC 15308 / NCIMB 9376 / NCTC 10342 / NRRL B-14308 / VKM B-512</strain>
    </source>
</reference>
<evidence type="ECO:0000259" key="8">
    <source>
        <dbReference type="Pfam" id="PF17042"/>
    </source>
</evidence>
<dbReference type="EMBL" id="CP009920">
    <property type="protein sequence ID" value="AJI23713.1"/>
    <property type="molecule type" value="Genomic_DNA"/>
</dbReference>
<keyword evidence="6" id="KW-0119">Carbohydrate metabolism</keyword>
<keyword evidence="3" id="KW-0547">Nucleotide-binding</keyword>
<dbReference type="InterPro" id="IPR037051">
    <property type="entry name" value="4-carb_acid_sugar_kinase_N_sf"/>
</dbReference>
<dbReference type="InterPro" id="IPR031475">
    <property type="entry name" value="NBD_C"/>
</dbReference>
<dbReference type="SUPFAM" id="SSF142764">
    <property type="entry name" value="YgbK-like"/>
    <property type="match status" value="1"/>
</dbReference>
<accession>A0A0B6ASN8</accession>
<dbReference type="InterPro" id="IPR042213">
    <property type="entry name" value="NBD_C_sf"/>
</dbReference>
<sequence>MIKQQEKRLVSDVFKDIPGVDEALVQKMLDEELLTFNQKIIVLDDDPTGVQTVNGISVYTDWSKDSIKQGFLEENSMFFILTNSRGFTASETEKAHADIAAVITEVAAEVNKEFLIISRGDSTLRGHYPLETEVLKKTVEQHSNQVLDGEVIFPFFKEGGRFTIDNIHYVQDEDYLVPAGETEFAKDRTFGYSKSHLGEWVEEKSEGKFKASHTTYISLGSIRALDLVTITNQLMEVKDFNKVIVNAVDYVDVKVVTIALLRAMKLGKHFMYRSAAALTKVMGGVSDKDLLTKEELIKEKSSNGGLIMVGSHVKKTTEQLEELKKCSFIEFIEFDCHLVLEPEKFEAEVNRIINEAEKLISQGQTVAVYTRRERLDLGEGKKEEELKLSVKISDAVTSIVRRLNVRPNFIVAKGGITSSDIGVNGLSVKRATVAGQIKPGIPVWVTGDESKFPGIAYIIFPGNVGAKTTLRETVELLSK</sequence>
<evidence type="ECO:0000256" key="2">
    <source>
        <dbReference type="ARBA" id="ARBA00022679"/>
    </source>
</evidence>
<evidence type="ECO:0000313" key="10">
    <source>
        <dbReference type="Proteomes" id="UP000031829"/>
    </source>
</evidence>
<comment type="similarity">
    <text evidence="1">Belongs to the four-carbon acid sugar kinase family.</text>
</comment>
<dbReference type="Gene3D" id="3.40.980.20">
    <property type="entry name" value="Four-carbon acid sugar kinase, nucleotide binding domain"/>
    <property type="match status" value="1"/>
</dbReference>
<dbReference type="AlphaFoldDB" id="A0A0B6ASN8"/>
<evidence type="ECO:0000256" key="5">
    <source>
        <dbReference type="ARBA" id="ARBA00022840"/>
    </source>
</evidence>
<dbReference type="Gene3D" id="3.40.50.10840">
    <property type="entry name" value="Putative sugar-binding, N-terminal domain"/>
    <property type="match status" value="1"/>
</dbReference>
<proteinExistence type="inferred from homology"/>
<keyword evidence="5" id="KW-0067">ATP-binding</keyword>
<evidence type="ECO:0000256" key="4">
    <source>
        <dbReference type="ARBA" id="ARBA00022777"/>
    </source>
</evidence>
<evidence type="ECO:0008006" key="11">
    <source>
        <dbReference type="Google" id="ProtNLM"/>
    </source>
</evidence>
<evidence type="ECO:0000256" key="3">
    <source>
        <dbReference type="ARBA" id="ARBA00022741"/>
    </source>
</evidence>
<evidence type="ECO:0000256" key="1">
    <source>
        <dbReference type="ARBA" id="ARBA00005715"/>
    </source>
</evidence>
<evidence type="ECO:0000313" key="9">
    <source>
        <dbReference type="EMBL" id="AJI23713.1"/>
    </source>
</evidence>
<dbReference type="GO" id="GO:0016301">
    <property type="term" value="F:kinase activity"/>
    <property type="evidence" value="ECO:0007669"/>
    <property type="project" value="UniProtKB-KW"/>
</dbReference>
<dbReference type="InterPro" id="IPR010737">
    <property type="entry name" value="4-carb_acid_sugar_kinase_N"/>
</dbReference>
<name>A0A0B6ASN8_PRIM2</name>
<evidence type="ECO:0000259" key="7">
    <source>
        <dbReference type="Pfam" id="PF07005"/>
    </source>
</evidence>
<dbReference type="GO" id="GO:0005524">
    <property type="term" value="F:ATP binding"/>
    <property type="evidence" value="ECO:0007669"/>
    <property type="project" value="UniProtKB-KW"/>
</dbReference>
<keyword evidence="4" id="KW-0418">Kinase</keyword>
<keyword evidence="2" id="KW-0808">Transferase</keyword>
<dbReference type="GeneID" id="93641509"/>
<evidence type="ECO:0000256" key="6">
    <source>
        <dbReference type="ARBA" id="ARBA00023277"/>
    </source>
</evidence>
<dbReference type="Proteomes" id="UP000031829">
    <property type="component" value="Chromosome"/>
</dbReference>